<evidence type="ECO:0008006" key="3">
    <source>
        <dbReference type="Google" id="ProtNLM"/>
    </source>
</evidence>
<dbReference type="Proteomes" id="UP000452293">
    <property type="component" value="Unassembled WGS sequence"/>
</dbReference>
<comment type="caution">
    <text evidence="1">The sequence shown here is derived from an EMBL/GenBank/DDBJ whole genome shotgun (WGS) entry which is preliminary data.</text>
</comment>
<organism evidence="1 2">
    <name type="scientific">Blautia massiliensis</name>
    <name type="common">ex Durand et al. 2017</name>
    <dbReference type="NCBI Taxonomy" id="1737424"/>
    <lineage>
        <taxon>Bacteria</taxon>
        <taxon>Bacillati</taxon>
        <taxon>Bacillota</taxon>
        <taxon>Clostridia</taxon>
        <taxon>Lachnospirales</taxon>
        <taxon>Lachnospiraceae</taxon>
        <taxon>Blautia</taxon>
    </lineage>
</organism>
<reference evidence="1 2" key="1">
    <citation type="journal article" date="2019" name="Nat. Med.">
        <title>A library of human gut bacterial isolates paired with longitudinal multiomics data enables mechanistic microbiome research.</title>
        <authorList>
            <person name="Poyet M."/>
            <person name="Groussin M."/>
            <person name="Gibbons S.M."/>
            <person name="Avila-Pacheco J."/>
            <person name="Jiang X."/>
            <person name="Kearney S.M."/>
            <person name="Perrotta A.R."/>
            <person name="Berdy B."/>
            <person name="Zhao S."/>
            <person name="Lieberman T.D."/>
            <person name="Swanson P.K."/>
            <person name="Smith M."/>
            <person name="Roesemann S."/>
            <person name="Alexander J.E."/>
            <person name="Rich S.A."/>
            <person name="Livny J."/>
            <person name="Vlamakis H."/>
            <person name="Clish C."/>
            <person name="Bullock K."/>
            <person name="Deik A."/>
            <person name="Scott J."/>
            <person name="Pierce K.A."/>
            <person name="Xavier R.J."/>
            <person name="Alm E.J."/>
        </authorList>
    </citation>
    <scope>NUCLEOTIDE SEQUENCE [LARGE SCALE GENOMIC DNA]</scope>
    <source>
        <strain evidence="1 2">BIOML-A1</strain>
    </source>
</reference>
<proteinExistence type="predicted"/>
<dbReference type="EMBL" id="WWVW01000002">
    <property type="protein sequence ID" value="MZL76071.1"/>
    <property type="molecule type" value="Genomic_DNA"/>
</dbReference>
<gene>
    <name evidence="1" type="ORF">GT718_01565</name>
</gene>
<accession>A0ABW9X1T9</accession>
<dbReference type="RefSeq" id="WP_118752692.1">
    <property type="nucleotide sequence ID" value="NZ_CP085976.1"/>
</dbReference>
<evidence type="ECO:0000313" key="1">
    <source>
        <dbReference type="EMBL" id="MZL76071.1"/>
    </source>
</evidence>
<protein>
    <recommendedName>
        <fullName evidence="3">DUF559 domain-containing protein</fullName>
    </recommendedName>
</protein>
<keyword evidence="2" id="KW-1185">Reference proteome</keyword>
<sequence>MNLNEFLKEEAFSKYNVGIEKIKDDFIESGYEKFLWRQTLKEWDDAKKTILEENSYKYVVNKYVQSFLEQFNNIDDSDVAFIYPESYTPNYFMIQALIKKEAKKDYVIENLLPDDDTINHLAIFCRDKKETIELMNHLVYSAVLGENFGGYKLLGVHLCYYLECCGNDSYAYTMRVPNSLMHYQGYVTRKDTNPYIIYATRKNIEGLVQKGFFRSEFELYLNLKNTLMPFLQAMYLKAQNAGDKNYDWKTAKSILKGELIENGIIISKWKHEQSLFLLVKKTYSDAIFQYRPEWLSPQSLDIYIPKLNVGIEYQGIQHYTDVDFFGGKKALEHRKVLDEKKRKICQDKGVILVEWKYNFNITNKNLQTLLRDALRSV</sequence>
<evidence type="ECO:0000313" key="2">
    <source>
        <dbReference type="Proteomes" id="UP000452293"/>
    </source>
</evidence>
<name>A0ABW9X1T9_9FIRM</name>